<dbReference type="Proteomes" id="UP000516571">
    <property type="component" value="Segment"/>
</dbReference>
<sequence>MQNPNRSALNRVGGLVVKLVHRGRQSRLVARTCKMGRLKPLP</sequence>
<gene>
    <name evidence="1" type="ORF">vBSenI1_202</name>
</gene>
<evidence type="ECO:0000313" key="2">
    <source>
        <dbReference type="Proteomes" id="UP000516571"/>
    </source>
</evidence>
<accession>A0A7L5CHZ3</accession>
<organism evidence="1 2">
    <name type="scientific">Salmonella phage vB_Sen_I1</name>
    <dbReference type="NCBI Taxonomy" id="2723910"/>
    <lineage>
        <taxon>Viruses</taxon>
        <taxon>Duplodnaviria</taxon>
        <taxon>Heunggongvirae</taxon>
        <taxon>Uroviricota</taxon>
        <taxon>Caudoviricetes</taxon>
        <taxon>Demerecviridae</taxon>
        <taxon>Markadamsvirinae</taxon>
        <taxon>Tequintavirus</taxon>
        <taxon>Tequintavirus tvI1</taxon>
    </lineage>
</organism>
<dbReference type="EMBL" id="MT233524">
    <property type="protein sequence ID" value="QJA17947.1"/>
    <property type="molecule type" value="Genomic_DNA"/>
</dbReference>
<name>A0A7L5CHZ3_9CAUD</name>
<protein>
    <submittedName>
        <fullName evidence="1">Uncharacterized protein</fullName>
    </submittedName>
</protein>
<evidence type="ECO:0000313" key="1">
    <source>
        <dbReference type="EMBL" id="QJA17947.1"/>
    </source>
</evidence>
<reference evidence="1 2" key="1">
    <citation type="submission" date="2020-03" db="EMBL/GenBank/DDBJ databases">
        <authorList>
            <person name="Grabski M.Z."/>
        </authorList>
    </citation>
    <scope>NUCLEOTIDE SEQUENCE [LARGE SCALE GENOMIC DNA]</scope>
    <source>
        <strain evidence="2">vB_Sen_I1</strain>
    </source>
</reference>
<keyword evidence="2" id="KW-1185">Reference proteome</keyword>
<proteinExistence type="predicted"/>